<dbReference type="AlphaFoldDB" id="A0A923NGS9"/>
<dbReference type="InterPro" id="IPR016181">
    <property type="entry name" value="Acyl_CoA_acyltransferase"/>
</dbReference>
<dbReference type="PANTHER" id="PTHR43420:SF31">
    <property type="entry name" value="ACETYLTRANSFERASE"/>
    <property type="match status" value="1"/>
</dbReference>
<dbReference type="InterPro" id="IPR000182">
    <property type="entry name" value="GNAT_dom"/>
</dbReference>
<sequence length="290" mass="33046">MQYSIETRIRDNPILRSSFNALAEETFGLSFEAWHQAGYWTERYLPYATCAGGRVIANASVNLMDTVWNGKTRRFIQIGTVMTARDARGMGIARSLLERILQDWERRSDLIYLFANDTVLDFYPRFGFERVQEYQFRVKQPRGAGAPLRKLDMEKTEDREVLRDCYERGNPLSRLPMRNNFGLLMFYCSSFLKDCVYYSRDLDAVLVIGEEDGERHLIEFLGGGAGISLKDAADAAGEAGAEDILLGFAPEDPEGCVIENLDTEDFLFVRSGRETIKSVDRVRFPELSHA</sequence>
<dbReference type="Proteomes" id="UP000602647">
    <property type="component" value="Unassembled WGS sequence"/>
</dbReference>
<dbReference type="CDD" id="cd04301">
    <property type="entry name" value="NAT_SF"/>
    <property type="match status" value="1"/>
</dbReference>
<dbReference type="SUPFAM" id="SSF55729">
    <property type="entry name" value="Acyl-CoA N-acyltransferases (Nat)"/>
    <property type="match status" value="1"/>
</dbReference>
<dbReference type="InterPro" id="IPR050680">
    <property type="entry name" value="YpeA/RimI_acetyltransf"/>
</dbReference>
<dbReference type="EMBL" id="JACRYT010000001">
    <property type="protein sequence ID" value="MBC6678723.1"/>
    <property type="molecule type" value="Genomic_DNA"/>
</dbReference>
<protein>
    <submittedName>
        <fullName evidence="4">GNAT family N-acetyltransferase</fullName>
    </submittedName>
</protein>
<dbReference type="GO" id="GO:0016747">
    <property type="term" value="F:acyltransferase activity, transferring groups other than amino-acyl groups"/>
    <property type="evidence" value="ECO:0007669"/>
    <property type="project" value="InterPro"/>
</dbReference>
<gene>
    <name evidence="4" type="ORF">H9L42_02640</name>
</gene>
<proteinExistence type="predicted"/>
<evidence type="ECO:0000313" key="4">
    <source>
        <dbReference type="EMBL" id="MBC6678723.1"/>
    </source>
</evidence>
<keyword evidence="2" id="KW-0012">Acyltransferase</keyword>
<keyword evidence="5" id="KW-1185">Reference proteome</keyword>
<evidence type="ECO:0000313" key="5">
    <source>
        <dbReference type="Proteomes" id="UP000602647"/>
    </source>
</evidence>
<evidence type="ECO:0000256" key="2">
    <source>
        <dbReference type="ARBA" id="ARBA00023315"/>
    </source>
</evidence>
<evidence type="ECO:0000259" key="3">
    <source>
        <dbReference type="PROSITE" id="PS51186"/>
    </source>
</evidence>
<comment type="caution">
    <text evidence="4">The sequence shown here is derived from an EMBL/GenBank/DDBJ whole genome shotgun (WGS) entry which is preliminary data.</text>
</comment>
<keyword evidence="1" id="KW-0808">Transferase</keyword>
<dbReference type="PROSITE" id="PS51186">
    <property type="entry name" value="GNAT"/>
    <property type="match status" value="1"/>
</dbReference>
<dbReference type="RefSeq" id="WP_187301878.1">
    <property type="nucleotide sequence ID" value="NZ_JACRYT010000001.1"/>
</dbReference>
<accession>A0A923NGS9</accession>
<feature type="domain" description="N-acetyltransferase" evidence="3">
    <location>
        <begin position="7"/>
        <end position="158"/>
    </location>
</feature>
<dbReference type="Gene3D" id="3.40.630.30">
    <property type="match status" value="1"/>
</dbReference>
<dbReference type="Pfam" id="PF13527">
    <property type="entry name" value="Acetyltransf_9"/>
    <property type="match status" value="1"/>
</dbReference>
<evidence type="ECO:0000256" key="1">
    <source>
        <dbReference type="ARBA" id="ARBA00022679"/>
    </source>
</evidence>
<organism evidence="4 5">
    <name type="scientific">Zhenpiania hominis</name>
    <dbReference type="NCBI Taxonomy" id="2763644"/>
    <lineage>
        <taxon>Bacteria</taxon>
        <taxon>Bacillati</taxon>
        <taxon>Bacillota</taxon>
        <taxon>Clostridia</taxon>
        <taxon>Peptostreptococcales</taxon>
        <taxon>Anaerovoracaceae</taxon>
        <taxon>Zhenpiania</taxon>
    </lineage>
</organism>
<reference evidence="4" key="1">
    <citation type="submission" date="2020-08" db="EMBL/GenBank/DDBJ databases">
        <title>Genome public.</title>
        <authorList>
            <person name="Liu C."/>
            <person name="Sun Q."/>
        </authorList>
    </citation>
    <scope>NUCLEOTIDE SEQUENCE</scope>
    <source>
        <strain evidence="4">BX12</strain>
    </source>
</reference>
<name>A0A923NGS9_9FIRM</name>
<dbReference type="PANTHER" id="PTHR43420">
    <property type="entry name" value="ACETYLTRANSFERASE"/>
    <property type="match status" value="1"/>
</dbReference>